<feature type="transmembrane region" description="Helical" evidence="1">
    <location>
        <begin position="22"/>
        <end position="39"/>
    </location>
</feature>
<gene>
    <name evidence="2" type="ORF">g.9591</name>
</gene>
<feature type="transmembrane region" description="Helical" evidence="1">
    <location>
        <begin position="125"/>
        <end position="145"/>
    </location>
</feature>
<feature type="non-terminal residue" evidence="2">
    <location>
        <position position="1"/>
    </location>
</feature>
<keyword evidence="1" id="KW-1133">Transmembrane helix</keyword>
<sequence>TCSYIIPFNFNVVHAIKMVVKYLKIGIAIFVVFCLHLSANTHLEWTEHSRKHGEPCVNNDQCIDFRMICSKTEFVCQCDQFHDWTELNAYRSECVPNVQRLRTFLSQNHEIKGFEDKLSEEAHNLFIYLGLSGIIVISCGVFLALA</sequence>
<protein>
    <submittedName>
        <fullName evidence="2">Uncharacterized protein</fullName>
    </submittedName>
</protein>
<dbReference type="AlphaFoldDB" id="A0A1B6EIT5"/>
<reference evidence="2" key="1">
    <citation type="submission" date="2015-11" db="EMBL/GenBank/DDBJ databases">
        <title>De novo transcriptome assembly of four potential Pierce s Disease insect vectors from Arizona vineyards.</title>
        <authorList>
            <person name="Tassone E.E."/>
        </authorList>
    </citation>
    <scope>NUCLEOTIDE SEQUENCE</scope>
</reference>
<dbReference type="EMBL" id="GECZ01031967">
    <property type="protein sequence ID" value="JAS37802.1"/>
    <property type="molecule type" value="Transcribed_RNA"/>
</dbReference>
<feature type="non-terminal residue" evidence="2">
    <location>
        <position position="146"/>
    </location>
</feature>
<evidence type="ECO:0000256" key="1">
    <source>
        <dbReference type="SAM" id="Phobius"/>
    </source>
</evidence>
<keyword evidence="1" id="KW-0472">Membrane</keyword>
<keyword evidence="1" id="KW-0812">Transmembrane</keyword>
<organism evidence="2">
    <name type="scientific">Cuerna arida</name>
    <dbReference type="NCBI Taxonomy" id="1464854"/>
    <lineage>
        <taxon>Eukaryota</taxon>
        <taxon>Metazoa</taxon>
        <taxon>Ecdysozoa</taxon>
        <taxon>Arthropoda</taxon>
        <taxon>Hexapoda</taxon>
        <taxon>Insecta</taxon>
        <taxon>Pterygota</taxon>
        <taxon>Neoptera</taxon>
        <taxon>Paraneoptera</taxon>
        <taxon>Hemiptera</taxon>
        <taxon>Auchenorrhyncha</taxon>
        <taxon>Membracoidea</taxon>
        <taxon>Cicadellidae</taxon>
        <taxon>Cicadellinae</taxon>
        <taxon>Proconiini</taxon>
        <taxon>Cuerna</taxon>
    </lineage>
</organism>
<accession>A0A1B6EIT5</accession>
<proteinExistence type="predicted"/>
<name>A0A1B6EIT5_9HEMI</name>
<evidence type="ECO:0000313" key="2">
    <source>
        <dbReference type="EMBL" id="JAS37802.1"/>
    </source>
</evidence>